<dbReference type="InterPro" id="IPR013783">
    <property type="entry name" value="Ig-like_fold"/>
</dbReference>
<dbReference type="Gene3D" id="2.60.40.10">
    <property type="entry name" value="Immunoglobulins"/>
    <property type="match status" value="1"/>
</dbReference>
<dbReference type="Gene3D" id="2.130.10.10">
    <property type="entry name" value="YVTN repeat-like/Quinoprotein amine dehydrogenase"/>
    <property type="match status" value="3"/>
</dbReference>
<evidence type="ECO:0000256" key="3">
    <source>
        <dbReference type="SAM" id="SignalP"/>
    </source>
</evidence>
<comment type="caution">
    <text evidence="6">The sequence shown here is derived from an EMBL/GenBank/DDBJ whole genome shotgun (WGS) entry which is preliminary data.</text>
</comment>
<evidence type="ECO:0000259" key="5">
    <source>
        <dbReference type="Pfam" id="PF07568"/>
    </source>
</evidence>
<dbReference type="AlphaFoldDB" id="A0A1B9Y3Q6"/>
<dbReference type="Pfam" id="PF07568">
    <property type="entry name" value="HisKA_2"/>
    <property type="match status" value="1"/>
</dbReference>
<dbReference type="PANTHER" id="PTHR43547">
    <property type="entry name" value="TWO-COMPONENT HISTIDINE KINASE"/>
    <property type="match status" value="1"/>
</dbReference>
<evidence type="ECO:0008006" key="8">
    <source>
        <dbReference type="Google" id="ProtNLM"/>
    </source>
</evidence>
<dbReference type="Proteomes" id="UP000093186">
    <property type="component" value="Unassembled WGS sequence"/>
</dbReference>
<dbReference type="Pfam" id="PF07494">
    <property type="entry name" value="Reg_prop"/>
    <property type="match status" value="3"/>
</dbReference>
<feature type="chain" id="PRO_5008640068" description="Histidine kinase domain-containing protein" evidence="3">
    <location>
        <begin position="19"/>
        <end position="1009"/>
    </location>
</feature>
<dbReference type="PANTHER" id="PTHR43547:SF2">
    <property type="entry name" value="HYBRID SIGNAL TRANSDUCTION HISTIDINE KINASE C"/>
    <property type="match status" value="1"/>
</dbReference>
<dbReference type="EMBL" id="MAKX01000001">
    <property type="protein sequence ID" value="OCK44427.1"/>
    <property type="molecule type" value="Genomic_DNA"/>
</dbReference>
<dbReference type="Gene3D" id="3.30.565.10">
    <property type="entry name" value="Histidine kinase-like ATPase, C-terminal domain"/>
    <property type="match status" value="1"/>
</dbReference>
<proteinExistence type="predicted"/>
<dbReference type="GO" id="GO:0000155">
    <property type="term" value="F:phosphorelay sensor kinase activity"/>
    <property type="evidence" value="ECO:0007669"/>
    <property type="project" value="TreeGrafter"/>
</dbReference>
<dbReference type="InterPro" id="IPR015943">
    <property type="entry name" value="WD40/YVTN_repeat-like_dom_sf"/>
</dbReference>
<feature type="domain" description="Two component regulator three Y" evidence="4">
    <location>
        <begin position="678"/>
        <end position="741"/>
    </location>
</feature>
<dbReference type="RefSeq" id="WP_068703790.1">
    <property type="nucleotide sequence ID" value="NZ_MAKX01000001.1"/>
</dbReference>
<dbReference type="InterPro" id="IPR011495">
    <property type="entry name" value="Sig_transdc_His_kin_sub2_dim/P"/>
</dbReference>
<keyword evidence="3" id="KW-0732">Signal</keyword>
<evidence type="ECO:0000313" key="6">
    <source>
        <dbReference type="EMBL" id="OCK44427.1"/>
    </source>
</evidence>
<gene>
    <name evidence="6" type="ORF">BA195_07070</name>
</gene>
<dbReference type="OrthoDB" id="358279at2"/>
<dbReference type="InterPro" id="IPR003961">
    <property type="entry name" value="FN3_dom"/>
</dbReference>
<dbReference type="SUPFAM" id="SSF63829">
    <property type="entry name" value="Calcium-dependent phosphotriesterase"/>
    <property type="match status" value="2"/>
</dbReference>
<name>A0A1B9Y3Q6_9FLAO</name>
<keyword evidence="2" id="KW-0472">Membrane</keyword>
<dbReference type="CDD" id="cd00063">
    <property type="entry name" value="FN3"/>
    <property type="match status" value="1"/>
</dbReference>
<sequence>MKKILTVSLLLFLNNAFCQIKKDTIFVNVFGQEHGLLQLNIKGLTQDKQGYIWAGTEDGLHRFNAYEFDNFVHNPKDSLSIKDDHIRDLNAVNDTLFIATNTNGIVGYEFSTNHFFDIYNSTKNKENQFGYRVVKISNEKMIFSTKNHIILYNQKNKKSNYIRLPKSQKENIALDFFKTNNSNILIATSNSGILNLNLKSLRLTSLYSDISNTTAVYKNKDEIIIGTPLGLKILDNNKNLEKTIIKSFVQFFYKIEEILYVATKKGVYKYNLSSKKFTRIIFKSNNKIIHPVNIIKIISDKEGNIWFGSEGEGLFHYSKYQKKFKTTKIKLKEFPNIEKISSYNFLKNKDSLLWIASGQGIIKYNNKSNKFKLYNEAKGTLIYTIKEDYYKNIWAGGFGSGLLKYNYKKDTFKQFLPNNNYGITDNEVIEIIPINKNTLWIATWTAGIFEFDINAEKFKPVLINGKQLNRARISLVDSKKNIWLGSDEGLYKVSKNKTKLYSFELPVTRKISNNRIFAIKEDSKGNYWVGTASGLTKINNDEKTTLYYKQQGLPNDFIYSINIDKKDNIWVSTNYGISVLNVTKNTFKNYTDKDGLQNVEFNGKAGYQDQKGNFYFGGINGINIFNPATINENPNQPRVYIKSVDLFNKPLNKNESFKNKLEFKSSENVLTFNYTALNYLNPEKVLYQYKMKGFDNDWRPVTKDRATTYTNLNPGEYTFKVKATNDVGIWNKEPIALKIKITPPWYAQLWFKILSILSIFFSIILFYFYKINRLKNDKIKLEKIVYERTHELIEKNKTLKNTHALTKKQKENISFLMKEMNHRVRNNLQIISSLLNIQANSIKNTETKNILTVAKNRILSIAHIQMLLNTNSENVELGKFIVEISNKIIHTLSNENNPIFKQIYDVDIIKNYSNKNLSLIGLILNELITNTHKYAFKEKNDSNILSISCKKNNDHIEIKIADNGMGCSFTKNKKSSLGLELVAEMTAQLNAKLITDNSQGVSNKILIPL</sequence>
<keyword evidence="2" id="KW-1133">Transmembrane helix</keyword>
<keyword evidence="1" id="KW-0597">Phosphoprotein</keyword>
<keyword evidence="7" id="KW-1185">Reference proteome</keyword>
<dbReference type="Pfam" id="PF07495">
    <property type="entry name" value="Y_Y_Y"/>
    <property type="match status" value="1"/>
</dbReference>
<evidence type="ECO:0000313" key="7">
    <source>
        <dbReference type="Proteomes" id="UP000093186"/>
    </source>
</evidence>
<evidence type="ECO:0000259" key="4">
    <source>
        <dbReference type="Pfam" id="PF07495"/>
    </source>
</evidence>
<accession>A0A1B9Y3Q6</accession>
<feature type="domain" description="Signal transduction histidine kinase subgroup 2 dimerisation and phosphoacceptor" evidence="5">
    <location>
        <begin position="819"/>
        <end position="891"/>
    </location>
</feature>
<dbReference type="InterPro" id="IPR036890">
    <property type="entry name" value="HATPase_C_sf"/>
</dbReference>
<protein>
    <recommendedName>
        <fullName evidence="8">Histidine kinase domain-containing protein</fullName>
    </recommendedName>
</protein>
<keyword evidence="2" id="KW-0812">Transmembrane</keyword>
<feature type="signal peptide" evidence="3">
    <location>
        <begin position="1"/>
        <end position="18"/>
    </location>
</feature>
<feature type="transmembrane region" description="Helical" evidence="2">
    <location>
        <begin position="749"/>
        <end position="769"/>
    </location>
</feature>
<dbReference type="STRING" id="447689.BA195_07070"/>
<dbReference type="InterPro" id="IPR011123">
    <property type="entry name" value="Y_Y_Y"/>
</dbReference>
<evidence type="ECO:0000256" key="2">
    <source>
        <dbReference type="SAM" id="Phobius"/>
    </source>
</evidence>
<dbReference type="InterPro" id="IPR011110">
    <property type="entry name" value="Reg_prop"/>
</dbReference>
<reference evidence="6 7" key="1">
    <citation type="submission" date="2016-06" db="EMBL/GenBank/DDBJ databases">
        <title>Draft Genome Sequence of Tenacibaculum soleae UCD-KL19.</title>
        <authorList>
            <person name="Eisen J.A."/>
            <person name="Coil D.A."/>
            <person name="Lujan K.M."/>
        </authorList>
    </citation>
    <scope>NUCLEOTIDE SEQUENCE [LARGE SCALE GENOMIC DNA]</scope>
    <source>
        <strain evidence="6 7">UCD-KL19</strain>
    </source>
</reference>
<organism evidence="6 7">
    <name type="scientific">Tenacibaculum soleae</name>
    <dbReference type="NCBI Taxonomy" id="447689"/>
    <lineage>
        <taxon>Bacteria</taxon>
        <taxon>Pseudomonadati</taxon>
        <taxon>Bacteroidota</taxon>
        <taxon>Flavobacteriia</taxon>
        <taxon>Flavobacteriales</taxon>
        <taxon>Flavobacteriaceae</taxon>
        <taxon>Tenacibaculum</taxon>
    </lineage>
</organism>
<evidence type="ECO:0000256" key="1">
    <source>
        <dbReference type="ARBA" id="ARBA00022553"/>
    </source>
</evidence>
<dbReference type="SUPFAM" id="SSF55874">
    <property type="entry name" value="ATPase domain of HSP90 chaperone/DNA topoisomerase II/histidine kinase"/>
    <property type="match status" value="1"/>
</dbReference>